<dbReference type="Proteomes" id="UP000297452">
    <property type="component" value="Unassembled WGS sequence"/>
</dbReference>
<organism evidence="2 3">
    <name type="scientific">Botryotinia narcissicola</name>
    <dbReference type="NCBI Taxonomy" id="278944"/>
    <lineage>
        <taxon>Eukaryota</taxon>
        <taxon>Fungi</taxon>
        <taxon>Dikarya</taxon>
        <taxon>Ascomycota</taxon>
        <taxon>Pezizomycotina</taxon>
        <taxon>Leotiomycetes</taxon>
        <taxon>Helotiales</taxon>
        <taxon>Sclerotiniaceae</taxon>
        <taxon>Botryotinia</taxon>
    </lineage>
</organism>
<evidence type="ECO:0008006" key="4">
    <source>
        <dbReference type="Google" id="ProtNLM"/>
    </source>
</evidence>
<feature type="signal peptide" evidence="1">
    <location>
        <begin position="1"/>
        <end position="22"/>
    </location>
</feature>
<evidence type="ECO:0000313" key="2">
    <source>
        <dbReference type="EMBL" id="TGO58932.1"/>
    </source>
</evidence>
<sequence length="105" mass="11209">MPALLIMMFNVLLCSRKLAAHARTLLSEVWSISKRCTCGDSVTSPRAARALVTFRAVRKRVAPIASIARAVSIPKPAEHPVISTTLSLSFPSSSSSLTTCNAVGR</sequence>
<evidence type="ECO:0000256" key="1">
    <source>
        <dbReference type="SAM" id="SignalP"/>
    </source>
</evidence>
<accession>A0A4Z1IH65</accession>
<proteinExistence type="predicted"/>
<dbReference type="EMBL" id="PQXJ01000172">
    <property type="protein sequence ID" value="TGO58932.1"/>
    <property type="molecule type" value="Genomic_DNA"/>
</dbReference>
<protein>
    <recommendedName>
        <fullName evidence="4">Secreted protein</fullName>
    </recommendedName>
</protein>
<reference evidence="2 3" key="1">
    <citation type="submission" date="2017-12" db="EMBL/GenBank/DDBJ databases">
        <title>Comparative genomics of Botrytis spp.</title>
        <authorList>
            <person name="Valero-Jimenez C.A."/>
            <person name="Tapia P."/>
            <person name="Veloso J."/>
            <person name="Silva-Moreno E."/>
            <person name="Staats M."/>
            <person name="Valdes J.H."/>
            <person name="Van Kan J.A.L."/>
        </authorList>
    </citation>
    <scope>NUCLEOTIDE SEQUENCE [LARGE SCALE GENOMIC DNA]</scope>
    <source>
        <strain evidence="2 3">MUCL2120</strain>
    </source>
</reference>
<dbReference type="AlphaFoldDB" id="A0A4Z1IH65"/>
<name>A0A4Z1IH65_9HELO</name>
<feature type="chain" id="PRO_5021303012" description="Secreted protein" evidence="1">
    <location>
        <begin position="23"/>
        <end position="105"/>
    </location>
</feature>
<comment type="caution">
    <text evidence="2">The sequence shown here is derived from an EMBL/GenBank/DDBJ whole genome shotgun (WGS) entry which is preliminary data.</text>
</comment>
<gene>
    <name evidence="2" type="ORF">BOTNAR_0172g00170</name>
</gene>
<keyword evidence="3" id="KW-1185">Reference proteome</keyword>
<evidence type="ECO:0000313" key="3">
    <source>
        <dbReference type="Proteomes" id="UP000297452"/>
    </source>
</evidence>
<keyword evidence="1" id="KW-0732">Signal</keyword>